<dbReference type="Proteomes" id="UP000250140">
    <property type="component" value="Unassembled WGS sequence"/>
</dbReference>
<dbReference type="Pfam" id="PF24800">
    <property type="entry name" value="DUF7702"/>
    <property type="match status" value="1"/>
</dbReference>
<dbReference type="AlphaFoldDB" id="A0A8E2ERL4"/>
<dbReference type="EMBL" id="KV750740">
    <property type="protein sequence ID" value="OCL03413.1"/>
    <property type="molecule type" value="Genomic_DNA"/>
</dbReference>
<accession>A0A8E2ERL4</accession>
<protein>
    <recommendedName>
        <fullName evidence="2">DUF7702 domain-containing protein</fullName>
    </recommendedName>
</protein>
<feature type="transmembrane region" description="Helical" evidence="1">
    <location>
        <begin position="6"/>
        <end position="27"/>
    </location>
</feature>
<name>A0A8E2ERL4_9PEZI</name>
<dbReference type="InterPro" id="IPR056119">
    <property type="entry name" value="DUF7702"/>
</dbReference>
<sequence>MTLSSVSKLAIAILAYFVPAFFTSIGVCIRHGFHGQLGWFFLAALSSFRIVGSSCQLATDQRPRIALLAVAAITNFIGLVPLLLSMMGMLSRVNEGMPSARRVNSRVFYAIHVLLYIALSLGIVGGINQTHINNLHDTTSGTHYRSGCVILILIAFILLCITTAISMTRLRAASGGDGLLVYAGLASTLVQIDCWEEDDLLLMLLRQVFIPASLIYIRNLI</sequence>
<feature type="transmembrane region" description="Helical" evidence="1">
    <location>
        <begin position="39"/>
        <end position="59"/>
    </location>
</feature>
<keyword evidence="1" id="KW-0472">Membrane</keyword>
<dbReference type="PANTHER" id="PTHR42109">
    <property type="entry name" value="UNPLACED GENOMIC SCAFFOLD UM_SCAF_CONTIG_1.265, WHOLE GENOME SHOTGUN SEQUENCE"/>
    <property type="match status" value="1"/>
</dbReference>
<feature type="domain" description="DUF7702" evidence="2">
    <location>
        <begin position="6"/>
        <end position="185"/>
    </location>
</feature>
<feature type="transmembrane region" description="Helical" evidence="1">
    <location>
        <begin position="107"/>
        <end position="124"/>
    </location>
</feature>
<keyword evidence="1" id="KW-0812">Transmembrane</keyword>
<evidence type="ECO:0000313" key="4">
    <source>
        <dbReference type="Proteomes" id="UP000250140"/>
    </source>
</evidence>
<dbReference type="OrthoDB" id="2560628at2759"/>
<proteinExistence type="predicted"/>
<feature type="transmembrane region" description="Helical" evidence="1">
    <location>
        <begin position="65"/>
        <end position="86"/>
    </location>
</feature>
<evidence type="ECO:0000256" key="1">
    <source>
        <dbReference type="SAM" id="Phobius"/>
    </source>
</evidence>
<evidence type="ECO:0000259" key="2">
    <source>
        <dbReference type="Pfam" id="PF24800"/>
    </source>
</evidence>
<evidence type="ECO:0000313" key="3">
    <source>
        <dbReference type="EMBL" id="OCL03413.1"/>
    </source>
</evidence>
<feature type="transmembrane region" description="Helical" evidence="1">
    <location>
        <begin position="144"/>
        <end position="165"/>
    </location>
</feature>
<dbReference type="PANTHER" id="PTHR42109:SF2">
    <property type="entry name" value="INTEGRAL MEMBRANE PROTEIN"/>
    <property type="match status" value="1"/>
</dbReference>
<organism evidence="3 4">
    <name type="scientific">Glonium stellatum</name>
    <dbReference type="NCBI Taxonomy" id="574774"/>
    <lineage>
        <taxon>Eukaryota</taxon>
        <taxon>Fungi</taxon>
        <taxon>Dikarya</taxon>
        <taxon>Ascomycota</taxon>
        <taxon>Pezizomycotina</taxon>
        <taxon>Dothideomycetes</taxon>
        <taxon>Pleosporomycetidae</taxon>
        <taxon>Gloniales</taxon>
        <taxon>Gloniaceae</taxon>
        <taxon>Glonium</taxon>
    </lineage>
</organism>
<keyword evidence="4" id="KW-1185">Reference proteome</keyword>
<keyword evidence="1" id="KW-1133">Transmembrane helix</keyword>
<gene>
    <name evidence="3" type="ORF">AOQ84DRAFT_149158</name>
</gene>
<reference evidence="3 4" key="1">
    <citation type="journal article" date="2016" name="Nat. Commun.">
        <title>Ectomycorrhizal ecology is imprinted in the genome of the dominant symbiotic fungus Cenococcum geophilum.</title>
        <authorList>
            <consortium name="DOE Joint Genome Institute"/>
            <person name="Peter M."/>
            <person name="Kohler A."/>
            <person name="Ohm R.A."/>
            <person name="Kuo A."/>
            <person name="Krutzmann J."/>
            <person name="Morin E."/>
            <person name="Arend M."/>
            <person name="Barry K.W."/>
            <person name="Binder M."/>
            <person name="Choi C."/>
            <person name="Clum A."/>
            <person name="Copeland A."/>
            <person name="Grisel N."/>
            <person name="Haridas S."/>
            <person name="Kipfer T."/>
            <person name="LaButti K."/>
            <person name="Lindquist E."/>
            <person name="Lipzen A."/>
            <person name="Maire R."/>
            <person name="Meier B."/>
            <person name="Mihaltcheva S."/>
            <person name="Molinier V."/>
            <person name="Murat C."/>
            <person name="Poggeler S."/>
            <person name="Quandt C.A."/>
            <person name="Sperisen C."/>
            <person name="Tritt A."/>
            <person name="Tisserant E."/>
            <person name="Crous P.W."/>
            <person name="Henrissat B."/>
            <person name="Nehls U."/>
            <person name="Egli S."/>
            <person name="Spatafora J.W."/>
            <person name="Grigoriev I.V."/>
            <person name="Martin F.M."/>
        </authorList>
    </citation>
    <scope>NUCLEOTIDE SEQUENCE [LARGE SCALE GENOMIC DNA]</scope>
    <source>
        <strain evidence="3 4">CBS 207.34</strain>
    </source>
</reference>